<evidence type="ECO:0000313" key="2">
    <source>
        <dbReference type="EMBL" id="MVO09307.1"/>
    </source>
</evidence>
<organism evidence="2 3">
    <name type="scientific">Flavobacterium profundi</name>
    <dbReference type="NCBI Taxonomy" id="1774945"/>
    <lineage>
        <taxon>Bacteria</taxon>
        <taxon>Pseudomonadati</taxon>
        <taxon>Bacteroidota</taxon>
        <taxon>Flavobacteriia</taxon>
        <taxon>Flavobacteriales</taxon>
        <taxon>Flavobacteriaceae</taxon>
        <taxon>Flavobacterium</taxon>
    </lineage>
</organism>
<evidence type="ECO:0008006" key="4">
    <source>
        <dbReference type="Google" id="ProtNLM"/>
    </source>
</evidence>
<dbReference type="PROSITE" id="PS51257">
    <property type="entry name" value="PROKAR_LIPOPROTEIN"/>
    <property type="match status" value="1"/>
</dbReference>
<dbReference type="RefSeq" id="WP_140997682.1">
    <property type="nucleotide sequence ID" value="NZ_VDCZ01000005.1"/>
</dbReference>
<protein>
    <recommendedName>
        <fullName evidence="4">YD repeat-containing protein</fullName>
    </recommendedName>
</protein>
<dbReference type="OrthoDB" id="1444189at2"/>
<gene>
    <name evidence="2" type="ORF">GOQ30_09070</name>
</gene>
<proteinExistence type="predicted"/>
<dbReference type="EMBL" id="WQLW01000005">
    <property type="protein sequence ID" value="MVO09307.1"/>
    <property type="molecule type" value="Genomic_DNA"/>
</dbReference>
<dbReference type="AlphaFoldDB" id="A0A6I4ISM4"/>
<feature type="chain" id="PRO_5026232787" description="YD repeat-containing protein" evidence="1">
    <location>
        <begin position="23"/>
        <end position="244"/>
    </location>
</feature>
<keyword evidence="3" id="KW-1185">Reference proteome</keyword>
<dbReference type="Proteomes" id="UP000431264">
    <property type="component" value="Unassembled WGS sequence"/>
</dbReference>
<feature type="signal peptide" evidence="1">
    <location>
        <begin position="1"/>
        <end position="22"/>
    </location>
</feature>
<dbReference type="Gene3D" id="2.180.10.10">
    <property type="entry name" value="RHS repeat-associated core"/>
    <property type="match status" value="1"/>
</dbReference>
<evidence type="ECO:0000313" key="3">
    <source>
        <dbReference type="Proteomes" id="UP000431264"/>
    </source>
</evidence>
<sequence>MKKFFALLSAFTLVLISCSSDDSSNDSTPILVTKIVETYDDNSTWTVQYEYSGTKLVKVTDDDGYSLFTYQNDLITEIKHYEASELISTETYTYDSNGRVITYIDVDNVNPDWGTKETYSYNANGSISVNYYIGTSVSQTTLNDTGTISFLNGEISQIELTSGKTTTYSYDAKNTPLLNVTGVNKITFCGFEGEGIMHNIIEEDDSEDINDMSVVFVYNNNNFPVSSTVTYDSEVITEQFYYNR</sequence>
<keyword evidence="1" id="KW-0732">Signal</keyword>
<comment type="caution">
    <text evidence="2">The sequence shown here is derived from an EMBL/GenBank/DDBJ whole genome shotgun (WGS) entry which is preliminary data.</text>
</comment>
<evidence type="ECO:0000256" key="1">
    <source>
        <dbReference type="SAM" id="SignalP"/>
    </source>
</evidence>
<accession>A0A6I4ISM4</accession>
<name>A0A6I4ISM4_9FLAO</name>
<reference evidence="3" key="1">
    <citation type="submission" date="2019-05" db="EMBL/GenBank/DDBJ databases">
        <title>Flavobacterium profundi sp. nov., isolated from a deep-sea seamount.</title>
        <authorList>
            <person name="Zhang D.-C."/>
        </authorList>
    </citation>
    <scope>NUCLEOTIDE SEQUENCE [LARGE SCALE GENOMIC DNA]</scope>
    <source>
        <strain evidence="3">TP390</strain>
    </source>
</reference>